<dbReference type="Gene3D" id="2.60.220.50">
    <property type="match status" value="1"/>
</dbReference>
<dbReference type="InterPro" id="IPR015919">
    <property type="entry name" value="Cadherin-like_sf"/>
</dbReference>
<evidence type="ECO:0000313" key="8">
    <source>
        <dbReference type="EMBL" id="KAK6750462.1"/>
    </source>
</evidence>
<evidence type="ECO:0000259" key="7">
    <source>
        <dbReference type="PROSITE" id="PS50227"/>
    </source>
</evidence>
<protein>
    <recommendedName>
        <fullName evidence="7">G-protein coupled receptors family 2 profile 1 domain-containing protein</fullName>
    </recommendedName>
</protein>
<name>A0ABR1DJC6_NECAM</name>
<reference evidence="8 9" key="1">
    <citation type="submission" date="2023-08" db="EMBL/GenBank/DDBJ databases">
        <title>A Necator americanus chromosomal reference genome.</title>
        <authorList>
            <person name="Ilik V."/>
            <person name="Petrzelkova K.J."/>
            <person name="Pardy F."/>
            <person name="Fuh T."/>
            <person name="Niatou-Singa F.S."/>
            <person name="Gouil Q."/>
            <person name="Baker L."/>
            <person name="Ritchie M.E."/>
            <person name="Jex A.R."/>
            <person name="Gazzola D."/>
            <person name="Li H."/>
            <person name="Toshio Fujiwara R."/>
            <person name="Zhan B."/>
            <person name="Aroian R.V."/>
            <person name="Pafco B."/>
            <person name="Schwarz E.M."/>
        </authorList>
    </citation>
    <scope>NUCLEOTIDE SEQUENCE [LARGE SCALE GENOMIC DNA]</scope>
    <source>
        <strain evidence="8 9">Aroian</strain>
        <tissue evidence="8">Whole animal</tissue>
    </source>
</reference>
<dbReference type="Proteomes" id="UP001303046">
    <property type="component" value="Unassembled WGS sequence"/>
</dbReference>
<evidence type="ECO:0000256" key="6">
    <source>
        <dbReference type="SAM" id="SignalP"/>
    </source>
</evidence>
<keyword evidence="2 5" id="KW-0812">Transmembrane</keyword>
<feature type="transmembrane region" description="Helical" evidence="5">
    <location>
        <begin position="702"/>
        <end position="724"/>
    </location>
</feature>
<keyword evidence="6" id="KW-0732">Signal</keyword>
<organism evidence="8 9">
    <name type="scientific">Necator americanus</name>
    <name type="common">Human hookworm</name>
    <dbReference type="NCBI Taxonomy" id="51031"/>
    <lineage>
        <taxon>Eukaryota</taxon>
        <taxon>Metazoa</taxon>
        <taxon>Ecdysozoa</taxon>
        <taxon>Nematoda</taxon>
        <taxon>Chromadorea</taxon>
        <taxon>Rhabditida</taxon>
        <taxon>Rhabditina</taxon>
        <taxon>Rhabditomorpha</taxon>
        <taxon>Strongyloidea</taxon>
        <taxon>Ancylostomatidae</taxon>
        <taxon>Bunostominae</taxon>
        <taxon>Necator</taxon>
    </lineage>
</organism>
<feature type="transmembrane region" description="Helical" evidence="5">
    <location>
        <begin position="821"/>
        <end position="845"/>
    </location>
</feature>
<keyword evidence="9" id="KW-1185">Reference proteome</keyword>
<dbReference type="InterPro" id="IPR046338">
    <property type="entry name" value="GAIN_dom_sf"/>
</dbReference>
<feature type="domain" description="G-protein coupled receptors family 2 profile 1" evidence="7">
    <location>
        <begin position="341"/>
        <end position="423"/>
    </location>
</feature>
<dbReference type="EMBL" id="JAVFWL010000004">
    <property type="protein sequence ID" value="KAK6750462.1"/>
    <property type="molecule type" value="Genomic_DNA"/>
</dbReference>
<comment type="caution">
    <text evidence="8">The sequence shown here is derived from an EMBL/GenBank/DDBJ whole genome shotgun (WGS) entry which is preliminary data.</text>
</comment>
<feature type="transmembrane region" description="Helical" evidence="5">
    <location>
        <begin position="736"/>
        <end position="756"/>
    </location>
</feature>
<feature type="transmembrane region" description="Helical" evidence="5">
    <location>
        <begin position="669"/>
        <end position="690"/>
    </location>
</feature>
<feature type="transmembrane region" description="Helical" evidence="5">
    <location>
        <begin position="866"/>
        <end position="889"/>
    </location>
</feature>
<evidence type="ECO:0000256" key="4">
    <source>
        <dbReference type="ARBA" id="ARBA00023136"/>
    </source>
</evidence>
<feature type="transmembrane region" description="Helical" evidence="5">
    <location>
        <begin position="895"/>
        <end position="919"/>
    </location>
</feature>
<feature type="signal peptide" evidence="6">
    <location>
        <begin position="1"/>
        <end position="18"/>
    </location>
</feature>
<evidence type="ECO:0000256" key="3">
    <source>
        <dbReference type="ARBA" id="ARBA00022989"/>
    </source>
</evidence>
<gene>
    <name evidence="8" type="primary">Necator_chrIV.g15733</name>
    <name evidence="8" type="ORF">RB195_002438</name>
</gene>
<keyword evidence="3 5" id="KW-1133">Transmembrane helix</keyword>
<dbReference type="InterPro" id="IPR000203">
    <property type="entry name" value="GPS"/>
</dbReference>
<dbReference type="PROSITE" id="PS50227">
    <property type="entry name" value="G_PROTEIN_RECEP_F2_3"/>
    <property type="match status" value="1"/>
</dbReference>
<evidence type="ECO:0000256" key="2">
    <source>
        <dbReference type="ARBA" id="ARBA00022692"/>
    </source>
</evidence>
<comment type="subcellular location">
    <subcellularLocation>
        <location evidence="1">Membrane</location>
    </subcellularLocation>
</comment>
<dbReference type="Pfam" id="PF01825">
    <property type="entry name" value="GPS"/>
    <property type="match status" value="1"/>
</dbReference>
<dbReference type="InterPro" id="IPR001879">
    <property type="entry name" value="GPCR_2_extracellular_dom"/>
</dbReference>
<proteinExistence type="predicted"/>
<dbReference type="Gene3D" id="2.60.40.60">
    <property type="entry name" value="Cadherins"/>
    <property type="match status" value="1"/>
</dbReference>
<evidence type="ECO:0000313" key="9">
    <source>
        <dbReference type="Proteomes" id="UP001303046"/>
    </source>
</evidence>
<sequence length="988" mass="111333">MRPALLLIFLAKSIFSEGVYELRIYDGADRGTRLTMGVELQRRFETMKNCFGQLETEIEWIEYQSSRNAFYTSAELPSVKPNGDLTGTLHLLCTGNRMHSLNFRVHITHRNHHPPTFAKPDYRFYAPVTLPVGAQVGKMEVYDNDPVIYNSERSLSFTQEQQLLTVHADGTLVLKEELSSQMAFKPIRMQVLAIDYGSPQLFTIANLTIVPVTVSQVENLRVNVATEDYQIFEWDSPSYGHPEKYRLIIAKGESMHYEEELDGRRTVALTKVAISPSGNFTYKVSAVDANGETPSEWQRFTVFQNDLTCEGECSSGGVPLCYYGAFNHLEQFVDSRGAHCQCFHGFVGVGCDKTDNCQTEKTVDSYGGLDWREASANATVQVPCPYNTENDKQKVERSCEWNKSLGRAVWARQKELEKCKPQASVLTHLGMLGTFALNANGVSTIHTVARFIRDLLTVPAFSADPTSTAHFDQKIAEQAALVIDSVLRIDFDALQGNTTLAKNEMWSILAEFSTRLPSPFTLVSPDLGLHMKAMQWVKGSENFETVLGTKCRVKLPTIDSDHIVRSVCMANGSLFDIISSQNPVLSLKLDSMDHVYFSKMMIMLKPKDYLYNYTCVHYDTSEGGWSTRGIRRIDPNYHGYVRCETNHMGIFSLLPDSYFISEDDAMRDLGVLLPTVTTFISMICSIFLLFMAAVQKNQTVDFALLVYLFFVFMIHVVHLVMLIAPQVGDPFALSPALHLILQFSIISVSATLYLVLSSIRTVLMTHERVKEVDEQCCSRPCSVIGLGIFLPAVLTFTTYYFANDYDSSLSRVFERVDWLFLANYLSPTVLFCAMTISYAMWNIYLGGMWRTRHRGSSERFLSLAPAVQASLVSIVMLGFLASFTILFLFREESSLAAILFSLAQILYSCCAFLFAGYLFRMRYLFEREEDGSTQSLERKRDISRALLDHVDVAAKTSDCDNGSLKSDSGAYLRMPQNLYDRAPMVSIV</sequence>
<dbReference type="CDD" id="cd11304">
    <property type="entry name" value="Cadherin_repeat"/>
    <property type="match status" value="1"/>
</dbReference>
<dbReference type="SUPFAM" id="SSF49313">
    <property type="entry name" value="Cadherin-like"/>
    <property type="match status" value="1"/>
</dbReference>
<evidence type="ECO:0000256" key="1">
    <source>
        <dbReference type="ARBA" id="ARBA00004370"/>
    </source>
</evidence>
<feature type="chain" id="PRO_5046341352" description="G-protein coupled receptors family 2 profile 1 domain-containing protein" evidence="6">
    <location>
        <begin position="19"/>
        <end position="988"/>
    </location>
</feature>
<dbReference type="SMART" id="SM00303">
    <property type="entry name" value="GPS"/>
    <property type="match status" value="1"/>
</dbReference>
<accession>A0ABR1DJC6</accession>
<evidence type="ECO:0000256" key="5">
    <source>
        <dbReference type="SAM" id="Phobius"/>
    </source>
</evidence>
<feature type="transmembrane region" description="Helical" evidence="5">
    <location>
        <begin position="777"/>
        <end position="801"/>
    </location>
</feature>
<keyword evidence="4 5" id="KW-0472">Membrane</keyword>